<dbReference type="SMART" id="SM00324">
    <property type="entry name" value="RhoGAP"/>
    <property type="match status" value="1"/>
</dbReference>
<dbReference type="SUPFAM" id="SSF48350">
    <property type="entry name" value="GTPase activation domain, GAP"/>
    <property type="match status" value="1"/>
</dbReference>
<dbReference type="InterPro" id="IPR008936">
    <property type="entry name" value="Rho_GTPase_activation_prot"/>
</dbReference>
<dbReference type="GO" id="GO:0008361">
    <property type="term" value="P:regulation of cell size"/>
    <property type="evidence" value="ECO:0007669"/>
    <property type="project" value="TreeGrafter"/>
</dbReference>
<feature type="region of interest" description="Disordered" evidence="1">
    <location>
        <begin position="117"/>
        <end position="157"/>
    </location>
</feature>
<dbReference type="PANTHER" id="PTHR46005:SF4">
    <property type="entry name" value="RHO GTPASE-ACTIVATING PROTEIN 190"/>
    <property type="match status" value="1"/>
</dbReference>
<evidence type="ECO:0000313" key="3">
    <source>
        <dbReference type="EMBL" id="KAK0060409.1"/>
    </source>
</evidence>
<dbReference type="Pfam" id="PF00620">
    <property type="entry name" value="RhoGAP"/>
    <property type="match status" value="1"/>
</dbReference>
<dbReference type="InterPro" id="IPR051978">
    <property type="entry name" value="Rho-GAP_domain"/>
</dbReference>
<proteinExistence type="predicted"/>
<dbReference type="AlphaFoldDB" id="A0AAD8FEN1"/>
<evidence type="ECO:0000256" key="1">
    <source>
        <dbReference type="SAM" id="MobiDB-lite"/>
    </source>
</evidence>
<gene>
    <name evidence="3" type="ORF">Bpfe_010243</name>
</gene>
<feature type="compositionally biased region" description="Basic and acidic residues" evidence="1">
    <location>
        <begin position="127"/>
        <end position="136"/>
    </location>
</feature>
<comment type="caution">
    <text evidence="3">The sequence shown here is derived from an EMBL/GenBank/DDBJ whole genome shotgun (WGS) entry which is preliminary data.</text>
</comment>
<dbReference type="PANTHER" id="PTHR46005">
    <property type="entry name" value="RHO GTPASE-ACTIVATING PROTEIN 190"/>
    <property type="match status" value="1"/>
</dbReference>
<dbReference type="GO" id="GO:0005829">
    <property type="term" value="C:cytosol"/>
    <property type="evidence" value="ECO:0007669"/>
    <property type="project" value="TreeGrafter"/>
</dbReference>
<accession>A0AAD8FEN1</accession>
<dbReference type="GO" id="GO:0050770">
    <property type="term" value="P:regulation of axonogenesis"/>
    <property type="evidence" value="ECO:0007669"/>
    <property type="project" value="TreeGrafter"/>
</dbReference>
<dbReference type="PROSITE" id="PS50238">
    <property type="entry name" value="RHOGAP"/>
    <property type="match status" value="1"/>
</dbReference>
<dbReference type="InterPro" id="IPR000198">
    <property type="entry name" value="RhoGAP_dom"/>
</dbReference>
<feature type="domain" description="Rho-GAP" evidence="2">
    <location>
        <begin position="152"/>
        <end position="342"/>
    </location>
</feature>
<dbReference type="EMBL" id="JASAOG010000036">
    <property type="protein sequence ID" value="KAK0060409.1"/>
    <property type="molecule type" value="Genomic_DNA"/>
</dbReference>
<protein>
    <submittedName>
        <fullName evidence="3">Rho GTPase-activating protein 5</fullName>
    </submittedName>
</protein>
<evidence type="ECO:0000259" key="2">
    <source>
        <dbReference type="PROSITE" id="PS50238"/>
    </source>
</evidence>
<dbReference type="Proteomes" id="UP001233172">
    <property type="component" value="Unassembled WGS sequence"/>
</dbReference>
<evidence type="ECO:0000313" key="4">
    <source>
        <dbReference type="Proteomes" id="UP001233172"/>
    </source>
</evidence>
<dbReference type="GO" id="GO:0005096">
    <property type="term" value="F:GTPase activator activity"/>
    <property type="evidence" value="ECO:0007669"/>
    <property type="project" value="TreeGrafter"/>
</dbReference>
<dbReference type="Gene3D" id="1.10.555.10">
    <property type="entry name" value="Rho GTPase activation protein"/>
    <property type="match status" value="1"/>
</dbReference>
<reference evidence="3" key="1">
    <citation type="journal article" date="2023" name="PLoS Negl. Trop. Dis.">
        <title>A genome sequence for Biomphalaria pfeifferi, the major vector snail for the human-infecting parasite Schistosoma mansoni.</title>
        <authorList>
            <person name="Bu L."/>
            <person name="Lu L."/>
            <person name="Laidemitt M.R."/>
            <person name="Zhang S.M."/>
            <person name="Mutuku M."/>
            <person name="Mkoji G."/>
            <person name="Steinauer M."/>
            <person name="Loker E.S."/>
        </authorList>
    </citation>
    <scope>NUCLEOTIDE SEQUENCE</scope>
    <source>
        <strain evidence="3">KasaAsao</strain>
    </source>
</reference>
<keyword evidence="4" id="KW-1185">Reference proteome</keyword>
<sequence length="348" mass="38904">MGCGSLSKNTVSPGVMGLILQENRSIFWQLTKAAAGISQAPDSLARSDSETLDVRELEIKTLGPESDDEQDLCDPVLPSYDGLEHEPVSTTNDGQDHCEQDCEDCVDLQSSIKLVTEYENSNNAEDEEKRAKEAQKKFKKKEKASGTSTSGVSLEDFPTALENPNIPQFVYKCVSYIEAEGMKTEGLYRIPGNKAQGELFVNKFAVDPNVDISTLEIPVNAIATLLKSFFSDLSEALIPEKLCDELMEAAEMTDKSSRLLMLRGVIKKLPLQNFEVLKYIISHLFKVSQNHEFNSMNSRNLAKCWWPTLIRLQFKSYEKLIQGSQVPEDIVQNLIEQCAFFFHGGNEV</sequence>
<reference evidence="3" key="2">
    <citation type="submission" date="2023-04" db="EMBL/GenBank/DDBJ databases">
        <authorList>
            <person name="Bu L."/>
            <person name="Lu L."/>
            <person name="Laidemitt M.R."/>
            <person name="Zhang S.M."/>
            <person name="Mutuku M."/>
            <person name="Mkoji G."/>
            <person name="Steinauer M."/>
            <person name="Loker E.S."/>
        </authorList>
    </citation>
    <scope>NUCLEOTIDE SEQUENCE</scope>
    <source>
        <strain evidence="3">KasaAsao</strain>
        <tissue evidence="3">Whole Snail</tissue>
    </source>
</reference>
<organism evidence="3 4">
    <name type="scientific">Biomphalaria pfeifferi</name>
    <name type="common">Bloodfluke planorb</name>
    <name type="synonym">Freshwater snail</name>
    <dbReference type="NCBI Taxonomy" id="112525"/>
    <lineage>
        <taxon>Eukaryota</taxon>
        <taxon>Metazoa</taxon>
        <taxon>Spiralia</taxon>
        <taxon>Lophotrochozoa</taxon>
        <taxon>Mollusca</taxon>
        <taxon>Gastropoda</taxon>
        <taxon>Heterobranchia</taxon>
        <taxon>Euthyneura</taxon>
        <taxon>Panpulmonata</taxon>
        <taxon>Hygrophila</taxon>
        <taxon>Lymnaeoidea</taxon>
        <taxon>Planorbidae</taxon>
        <taxon>Biomphalaria</taxon>
    </lineage>
</organism>
<dbReference type="GO" id="GO:0007266">
    <property type="term" value="P:Rho protein signal transduction"/>
    <property type="evidence" value="ECO:0007669"/>
    <property type="project" value="TreeGrafter"/>
</dbReference>
<name>A0AAD8FEN1_BIOPF</name>